<feature type="transmembrane region" description="Helical" evidence="1">
    <location>
        <begin position="395"/>
        <end position="414"/>
    </location>
</feature>
<feature type="transmembrane region" description="Helical" evidence="1">
    <location>
        <begin position="158"/>
        <end position="182"/>
    </location>
</feature>
<keyword evidence="1" id="KW-1133">Transmembrane helix</keyword>
<feature type="transmembrane region" description="Helical" evidence="1">
    <location>
        <begin position="194"/>
        <end position="218"/>
    </location>
</feature>
<name>A0ABX2FPZ6_9BACT</name>
<feature type="transmembrane region" description="Helical" evidence="1">
    <location>
        <begin position="238"/>
        <end position="255"/>
    </location>
</feature>
<evidence type="ECO:0000313" key="2">
    <source>
        <dbReference type="EMBL" id="NRT19242.1"/>
    </source>
</evidence>
<dbReference type="Proteomes" id="UP000779507">
    <property type="component" value="Unassembled WGS sequence"/>
</dbReference>
<gene>
    <name evidence="2" type="ORF">HNP98_002066</name>
</gene>
<reference evidence="2 3" key="1">
    <citation type="submission" date="2020-05" db="EMBL/GenBank/DDBJ databases">
        <title>Genomic Encyclopedia of Type Strains, Phase IV (KMG-V): Genome sequencing to study the core and pangenomes of soil and plant-associated prokaryotes.</title>
        <authorList>
            <person name="Whitman W."/>
        </authorList>
    </citation>
    <scope>NUCLEOTIDE SEQUENCE [LARGE SCALE GENOMIC DNA]</scope>
    <source>
        <strain evidence="2 3">9A</strain>
    </source>
</reference>
<keyword evidence="1" id="KW-0812">Transmembrane</keyword>
<keyword evidence="1" id="KW-0472">Membrane</keyword>
<protein>
    <recommendedName>
        <fullName evidence="4">Glycosyltransferase RgtA/B/C/D-like domain-containing protein</fullName>
    </recommendedName>
</protein>
<feature type="transmembrane region" description="Helical" evidence="1">
    <location>
        <begin position="12"/>
        <end position="33"/>
    </location>
</feature>
<dbReference type="RefSeq" id="WP_173809976.1">
    <property type="nucleotide sequence ID" value="NZ_JABSNP010000008.1"/>
</dbReference>
<comment type="caution">
    <text evidence="2">The sequence shown here is derived from an EMBL/GenBank/DDBJ whole genome shotgun (WGS) entry which is preliminary data.</text>
</comment>
<organism evidence="2 3">
    <name type="scientific">Hymenobacter caeli</name>
    <dbReference type="NCBI Taxonomy" id="2735894"/>
    <lineage>
        <taxon>Bacteria</taxon>
        <taxon>Pseudomonadati</taxon>
        <taxon>Bacteroidota</taxon>
        <taxon>Cytophagia</taxon>
        <taxon>Cytophagales</taxon>
        <taxon>Hymenobacteraceae</taxon>
        <taxon>Hymenobacter</taxon>
    </lineage>
</organism>
<evidence type="ECO:0000313" key="3">
    <source>
        <dbReference type="Proteomes" id="UP000779507"/>
    </source>
</evidence>
<proteinExistence type="predicted"/>
<evidence type="ECO:0000256" key="1">
    <source>
        <dbReference type="SAM" id="Phobius"/>
    </source>
</evidence>
<feature type="transmembrane region" description="Helical" evidence="1">
    <location>
        <begin position="311"/>
        <end position="329"/>
    </location>
</feature>
<sequence length="594" mass="64810">MPTASPAPANALGGRGLLLAGLAYAALFAWYSWPLGRAWGSAFVGTPHGDANQYLWNAWNFQRQAAAGHNPFFTPLLLYPAGTGLWLHTYTPVLGVLNVLLRQEYRAVNGGLLLSFVLSGAGAARLAGRWVRQPLLCGLVGFAFAFSPYKLAHWPEHYHLLLTATVPFYLLAYLDGLAFAPGRWRPRVRSGRQVAWALFLLLITLFSDYYALAGLVYFSVGYAAWWALRLGEVRWRRWQPWAVVVAILVVGHFVSRGLALAGLDDNAGLWWGGDLAGYLVPPLGNRWLATPASAALWRSPRFHSPGSVENVTFLGYLLPLLALALALAAGRARRAGAPVPAAPAETRPFWALALLFALLTMPELRWLGHDWLRLPTSLVHFVPFLNNIRCPTRHVLLLSLLLPLATAIGLDGWLRGAAAGRGWAVAAALAAGVFFEFQPTAYPLIRQSDVPAAYAVAAAQPGPVVFPIPVGLLDGYHQVGRFDPAELLYQTRHGKALPGGYISRVPAATFAAFAHAPVLARLLLAQRRPDSLALLPPPTPAQVRAFWRQYPAAVFVVPPAYRGRPVHEVVRSLLPPGAYREDVVRGYAVLRPKQ</sequence>
<accession>A0ABX2FPZ6</accession>
<feature type="transmembrane region" description="Helical" evidence="1">
    <location>
        <begin position="107"/>
        <end position="128"/>
    </location>
</feature>
<dbReference type="EMBL" id="JABSNP010000008">
    <property type="protein sequence ID" value="NRT19242.1"/>
    <property type="molecule type" value="Genomic_DNA"/>
</dbReference>
<evidence type="ECO:0008006" key="4">
    <source>
        <dbReference type="Google" id="ProtNLM"/>
    </source>
</evidence>
<feature type="transmembrane region" description="Helical" evidence="1">
    <location>
        <begin position="135"/>
        <end position="152"/>
    </location>
</feature>
<keyword evidence="3" id="KW-1185">Reference proteome</keyword>